<name>A0A6A3ZZA8_9STRA</name>
<keyword evidence="1" id="KW-0479">Metal-binding</keyword>
<organism evidence="6 7">
    <name type="scientific">Phytophthora fragariae</name>
    <dbReference type="NCBI Taxonomy" id="53985"/>
    <lineage>
        <taxon>Eukaryota</taxon>
        <taxon>Sar</taxon>
        <taxon>Stramenopiles</taxon>
        <taxon>Oomycota</taxon>
        <taxon>Peronosporomycetes</taxon>
        <taxon>Peronosporales</taxon>
        <taxon>Peronosporaceae</taxon>
        <taxon>Phytophthora</taxon>
    </lineage>
</organism>
<dbReference type="InterPro" id="IPR036875">
    <property type="entry name" value="Znf_CCHC_sf"/>
</dbReference>
<dbReference type="Pfam" id="PF22936">
    <property type="entry name" value="Pol_BBD"/>
    <property type="match status" value="1"/>
</dbReference>
<feature type="compositionally biased region" description="Basic and acidic residues" evidence="2">
    <location>
        <begin position="272"/>
        <end position="301"/>
    </location>
</feature>
<gene>
    <name evidence="6" type="ORF">PF002_g6981</name>
    <name evidence="5" type="ORF">PF004_g19421</name>
</gene>
<dbReference type="EMBL" id="QXGC01001638">
    <property type="protein sequence ID" value="KAE9198903.1"/>
    <property type="molecule type" value="Genomic_DNA"/>
</dbReference>
<evidence type="ECO:0000313" key="8">
    <source>
        <dbReference type="Proteomes" id="UP000476176"/>
    </source>
</evidence>
<comment type="caution">
    <text evidence="6">The sequence shown here is derived from an EMBL/GenBank/DDBJ whole genome shotgun (WGS) entry which is preliminary data.</text>
</comment>
<feature type="region of interest" description="Disordered" evidence="2">
    <location>
        <begin position="1"/>
        <end position="24"/>
    </location>
</feature>
<dbReference type="SMART" id="SM00343">
    <property type="entry name" value="ZnF_C2HC"/>
    <property type="match status" value="1"/>
</dbReference>
<feature type="compositionally biased region" description="Basic and acidic residues" evidence="2">
    <location>
        <begin position="216"/>
        <end position="225"/>
    </location>
</feature>
<feature type="transmembrane region" description="Helical" evidence="3">
    <location>
        <begin position="505"/>
        <end position="525"/>
    </location>
</feature>
<dbReference type="GO" id="GO:0003676">
    <property type="term" value="F:nucleic acid binding"/>
    <property type="evidence" value="ECO:0007669"/>
    <property type="project" value="InterPro"/>
</dbReference>
<evidence type="ECO:0000256" key="1">
    <source>
        <dbReference type="PROSITE-ProRule" id="PRU00047"/>
    </source>
</evidence>
<evidence type="ECO:0000256" key="2">
    <source>
        <dbReference type="SAM" id="MobiDB-lite"/>
    </source>
</evidence>
<sequence>MASLSTSTAASSGQGGSATGSAGSSTTGVSMVASAATTTVGSSVAPATTAATAATSAVTVGGGIGPSAVAGLAAKDNVAREAILSGVPAQDAEMICQEDTAQAMWNRFVDKQTKREYSNYIFARAEFYSNVYTSEKSMDQWLREMESMRRQLLHYGKCVTDDDYAETLLGHVARTHRDVVRQFSKHYVVRHDGGADRPVPTATQVMNALRAESALDEKIGTEEQKPVGVAACGKKSTPPKQKQDNQGRAKRKRAGRKNHQKEGKQGSRSNAKKSDKEEPRTCFHCGEVGHLRPNCPERADSSDDESAGKGFATSERKRWQNKSSNQNDNKKKRVSAVGRFSRETLVVSSVSDSHGDDVEWALDSASDVHVCNRPDVLLHLYNDSAHVFQGYDGSISGGEKVGNVQIRVRNNKQPHQDVSLQLEQVLYKPSAPDNLLSLDVMEKDCWNLKTGFRDSQRVAWLSKGRLQLLLTLPLEQPELPLVRLMLLMFVELGTLMLVAPMVRILLVLGVQLLEVVSLLLLPQMLSAAMLSHLCFGTSDSLT</sequence>
<keyword evidence="1" id="KW-0862">Zinc</keyword>
<keyword evidence="3" id="KW-0812">Transmembrane</keyword>
<proteinExistence type="predicted"/>
<reference evidence="6 7" key="1">
    <citation type="submission" date="2018-08" db="EMBL/GenBank/DDBJ databases">
        <title>Genomic investigation of the strawberry pathogen Phytophthora fragariae indicates pathogenicity is determined by transcriptional variation in three key races.</title>
        <authorList>
            <person name="Adams T.M."/>
            <person name="Armitage A.D."/>
            <person name="Sobczyk M.K."/>
            <person name="Bates H.J."/>
            <person name="Dunwell J.M."/>
            <person name="Nellist C.F."/>
            <person name="Harrison R.J."/>
        </authorList>
    </citation>
    <scope>NUCLEOTIDE SEQUENCE [LARGE SCALE GENOMIC DNA]</scope>
    <source>
        <strain evidence="6 7">BC-1</strain>
        <strain evidence="5 8">BC-23</strain>
    </source>
</reference>
<dbReference type="AlphaFoldDB" id="A0A6A3ZZA8"/>
<dbReference type="PROSITE" id="PS50158">
    <property type="entry name" value="ZF_CCHC"/>
    <property type="match status" value="1"/>
</dbReference>
<feature type="region of interest" description="Disordered" evidence="2">
    <location>
        <begin position="216"/>
        <end position="336"/>
    </location>
</feature>
<dbReference type="Pfam" id="PF14223">
    <property type="entry name" value="Retrotran_gag_2"/>
    <property type="match status" value="1"/>
</dbReference>
<protein>
    <recommendedName>
        <fullName evidence="4">CCHC-type domain-containing protein</fullName>
    </recommendedName>
</protein>
<evidence type="ECO:0000259" key="4">
    <source>
        <dbReference type="PROSITE" id="PS50158"/>
    </source>
</evidence>
<accession>A0A6A3ZZA8</accession>
<dbReference type="Proteomes" id="UP000440367">
    <property type="component" value="Unassembled WGS sequence"/>
</dbReference>
<keyword evidence="3" id="KW-1133">Transmembrane helix</keyword>
<keyword evidence="3" id="KW-0472">Membrane</keyword>
<dbReference type="EMBL" id="QXGD01000251">
    <property type="protein sequence ID" value="KAE9245972.1"/>
    <property type="molecule type" value="Genomic_DNA"/>
</dbReference>
<dbReference type="Pfam" id="PF00098">
    <property type="entry name" value="zf-CCHC"/>
    <property type="match status" value="1"/>
</dbReference>
<dbReference type="GO" id="GO:0008270">
    <property type="term" value="F:zinc ion binding"/>
    <property type="evidence" value="ECO:0007669"/>
    <property type="project" value="UniProtKB-KW"/>
</dbReference>
<dbReference type="Proteomes" id="UP000476176">
    <property type="component" value="Unassembled WGS sequence"/>
</dbReference>
<evidence type="ECO:0000313" key="5">
    <source>
        <dbReference type="EMBL" id="KAE9198903.1"/>
    </source>
</evidence>
<feature type="compositionally biased region" description="Basic residues" evidence="2">
    <location>
        <begin position="248"/>
        <end position="259"/>
    </location>
</feature>
<dbReference type="SUPFAM" id="SSF57756">
    <property type="entry name" value="Retrovirus zinc finger-like domains"/>
    <property type="match status" value="1"/>
</dbReference>
<keyword evidence="1" id="KW-0863">Zinc-finger</keyword>
<dbReference type="InterPro" id="IPR001878">
    <property type="entry name" value="Znf_CCHC"/>
</dbReference>
<dbReference type="InterPro" id="IPR054722">
    <property type="entry name" value="PolX-like_BBD"/>
</dbReference>
<feature type="transmembrane region" description="Helical" evidence="3">
    <location>
        <begin position="481"/>
        <end position="498"/>
    </location>
</feature>
<evidence type="ECO:0000313" key="6">
    <source>
        <dbReference type="EMBL" id="KAE9245972.1"/>
    </source>
</evidence>
<feature type="compositionally biased region" description="Low complexity" evidence="2">
    <location>
        <begin position="1"/>
        <end position="12"/>
    </location>
</feature>
<dbReference type="Gene3D" id="4.10.60.10">
    <property type="entry name" value="Zinc finger, CCHC-type"/>
    <property type="match status" value="1"/>
</dbReference>
<feature type="domain" description="CCHC-type" evidence="4">
    <location>
        <begin position="282"/>
        <end position="297"/>
    </location>
</feature>
<evidence type="ECO:0000313" key="7">
    <source>
        <dbReference type="Proteomes" id="UP000440367"/>
    </source>
</evidence>
<evidence type="ECO:0000256" key="3">
    <source>
        <dbReference type="SAM" id="Phobius"/>
    </source>
</evidence>